<reference evidence="2 3" key="1">
    <citation type="submission" date="2017-02" db="EMBL/GenBank/DDBJ databases">
        <authorList>
            <person name="Peterson S.W."/>
        </authorList>
    </citation>
    <scope>NUCLEOTIDE SEQUENCE [LARGE SCALE GENOMIC DNA]</scope>
    <source>
        <strain evidence="2 3">3F5N</strain>
    </source>
</reference>
<dbReference type="SUPFAM" id="SSF53335">
    <property type="entry name" value="S-adenosyl-L-methionine-dependent methyltransferases"/>
    <property type="match status" value="1"/>
</dbReference>
<organism evidence="2 3">
    <name type="scientific">Brevundimonas diminuta 3F5N</name>
    <dbReference type="NCBI Taxonomy" id="1255603"/>
    <lineage>
        <taxon>Bacteria</taxon>
        <taxon>Pseudomonadati</taxon>
        <taxon>Pseudomonadota</taxon>
        <taxon>Alphaproteobacteria</taxon>
        <taxon>Caulobacterales</taxon>
        <taxon>Caulobacteraceae</taxon>
        <taxon>Brevundimonas</taxon>
    </lineage>
</organism>
<dbReference type="Proteomes" id="UP000195766">
    <property type="component" value="Unassembled WGS sequence"/>
</dbReference>
<sequence>MGFTFVVLDRPEPVMRTFSLSAVAALVLASPVLAQSGPPDAAPLPHRQGLSMEMPSFSEDAALQAAVAATTRPEADRARDGERHPFETLTFWGLQPGLTVVEIEPGRAGWWRNILEPYAAATGGRYVPVNRPTEGMGVEDGTADMVVVARAFHNWSRDGRAEPYLAAFFTALKPGGVLAVEQHRAAEGLNVTETAPNGYVPESWVIHAARRAGFELEARSELNANPKDDRDHPFGVWTLKPTRTSERDGRALTPDERAALDAIGESDRMTLRFRKPHAAD</sequence>
<dbReference type="EMBL" id="FUIE01000085">
    <property type="protein sequence ID" value="SJM70529.1"/>
    <property type="molecule type" value="Genomic_DNA"/>
</dbReference>
<keyword evidence="1" id="KW-0732">Signal</keyword>
<dbReference type="Gene3D" id="3.40.50.150">
    <property type="entry name" value="Vaccinia Virus protein VP39"/>
    <property type="match status" value="1"/>
</dbReference>
<accession>A0A1R4GQQ0</accession>
<name>A0A1R4GQQ0_BREDI</name>
<protein>
    <recommendedName>
        <fullName evidence="4">Methyltransferase</fullName>
    </recommendedName>
</protein>
<proteinExistence type="predicted"/>
<evidence type="ECO:0000313" key="3">
    <source>
        <dbReference type="Proteomes" id="UP000195766"/>
    </source>
</evidence>
<feature type="chain" id="PRO_5013386021" description="Methyltransferase" evidence="1">
    <location>
        <begin position="35"/>
        <end position="280"/>
    </location>
</feature>
<evidence type="ECO:0008006" key="4">
    <source>
        <dbReference type="Google" id="ProtNLM"/>
    </source>
</evidence>
<gene>
    <name evidence="2" type="ORF">FM111_15130</name>
</gene>
<dbReference type="InterPro" id="IPR029063">
    <property type="entry name" value="SAM-dependent_MTases_sf"/>
</dbReference>
<feature type="signal peptide" evidence="1">
    <location>
        <begin position="1"/>
        <end position="34"/>
    </location>
</feature>
<dbReference type="OrthoDB" id="9801692at2"/>
<dbReference type="AlphaFoldDB" id="A0A1R4GQQ0"/>
<evidence type="ECO:0000313" key="2">
    <source>
        <dbReference type="EMBL" id="SJM70529.1"/>
    </source>
</evidence>
<evidence type="ECO:0000256" key="1">
    <source>
        <dbReference type="SAM" id="SignalP"/>
    </source>
</evidence>